<dbReference type="Pfam" id="PF07366">
    <property type="entry name" value="SnoaL"/>
    <property type="match status" value="1"/>
</dbReference>
<dbReference type="PANTHER" id="PTHR38436">
    <property type="entry name" value="POLYKETIDE CYCLASE SNOAL-LIKE DOMAIN"/>
    <property type="match status" value="1"/>
</dbReference>
<protein>
    <submittedName>
        <fullName evidence="1">Polyketide cyclase</fullName>
    </submittedName>
</protein>
<reference evidence="1 2" key="1">
    <citation type="submission" date="2019-08" db="EMBL/GenBank/DDBJ databases">
        <authorList>
            <person name="Peeters C."/>
        </authorList>
    </citation>
    <scope>NUCLEOTIDE SEQUENCE [LARGE SCALE GENOMIC DNA]</scope>
    <source>
        <strain evidence="1 2">LMG 31012</strain>
    </source>
</reference>
<dbReference type="InterPro" id="IPR032710">
    <property type="entry name" value="NTF2-like_dom_sf"/>
</dbReference>
<name>A0A5E4R993_9BURK</name>
<dbReference type="AlphaFoldDB" id="A0A5E4R993"/>
<dbReference type="EMBL" id="CABPSH010000001">
    <property type="protein sequence ID" value="VVD59092.1"/>
    <property type="molecule type" value="Genomic_DNA"/>
</dbReference>
<dbReference type="SUPFAM" id="SSF54427">
    <property type="entry name" value="NTF2-like"/>
    <property type="match status" value="1"/>
</dbReference>
<dbReference type="Gene3D" id="3.10.450.50">
    <property type="match status" value="1"/>
</dbReference>
<dbReference type="PANTHER" id="PTHR38436:SF1">
    <property type="entry name" value="ESTER CYCLASE"/>
    <property type="match status" value="1"/>
</dbReference>
<dbReference type="Proteomes" id="UP000400981">
    <property type="component" value="Unassembled WGS sequence"/>
</dbReference>
<gene>
    <name evidence="1" type="ORF">PEP31012_00007</name>
</gene>
<organism evidence="1 2">
    <name type="scientific">Pandoraea eparura</name>
    <dbReference type="NCBI Taxonomy" id="2508291"/>
    <lineage>
        <taxon>Bacteria</taxon>
        <taxon>Pseudomonadati</taxon>
        <taxon>Pseudomonadota</taxon>
        <taxon>Betaproteobacteria</taxon>
        <taxon>Burkholderiales</taxon>
        <taxon>Burkholderiaceae</taxon>
        <taxon>Pandoraea</taxon>
    </lineage>
</organism>
<proteinExistence type="predicted"/>
<evidence type="ECO:0000313" key="2">
    <source>
        <dbReference type="Proteomes" id="UP000400981"/>
    </source>
</evidence>
<evidence type="ECO:0000313" key="1">
    <source>
        <dbReference type="EMBL" id="VVD59092.1"/>
    </source>
</evidence>
<sequence length="141" mass="15897">MPMSDIRDVVLAFVDDVLNQGHIDATDRYFWDDVVEQVPFPGQGAGIDGLKAVLRGMRAAFPDMHWRIDEQLVEGDRVLTRFEWTGTHRGDFLGVPATGRPVRVWGMVIDRVDRGRIRQTRLLMDTLGMMVQLGVVPPPGQ</sequence>
<keyword evidence="2" id="KW-1185">Reference proteome</keyword>
<accession>A0A5E4R993</accession>
<dbReference type="InterPro" id="IPR009959">
    <property type="entry name" value="Cyclase_SnoaL-like"/>
</dbReference>
<dbReference type="GO" id="GO:0030638">
    <property type="term" value="P:polyketide metabolic process"/>
    <property type="evidence" value="ECO:0007669"/>
    <property type="project" value="InterPro"/>
</dbReference>
<dbReference type="OrthoDB" id="9182871at2"/>